<evidence type="ECO:0000313" key="15">
    <source>
        <dbReference type="Proteomes" id="UP000752013"/>
    </source>
</evidence>
<feature type="domain" description="Serine dehydratase-like alpha subunit" evidence="12">
    <location>
        <begin position="141"/>
        <end position="396"/>
    </location>
</feature>
<evidence type="ECO:0000256" key="11">
    <source>
        <dbReference type="ARBA" id="ARBA00049406"/>
    </source>
</evidence>
<keyword evidence="10" id="KW-0456">Lyase</keyword>
<evidence type="ECO:0000256" key="2">
    <source>
        <dbReference type="ARBA" id="ARBA00004742"/>
    </source>
</evidence>
<evidence type="ECO:0000256" key="6">
    <source>
        <dbReference type="ARBA" id="ARBA00022485"/>
    </source>
</evidence>
<keyword evidence="7" id="KW-0479">Metal-binding</keyword>
<keyword evidence="8" id="KW-0408">Iron</keyword>
<evidence type="ECO:0000256" key="7">
    <source>
        <dbReference type="ARBA" id="ARBA00022723"/>
    </source>
</evidence>
<dbReference type="GO" id="GO:0003941">
    <property type="term" value="F:L-serine ammonia-lyase activity"/>
    <property type="evidence" value="ECO:0007669"/>
    <property type="project" value="UniProtKB-EC"/>
</dbReference>
<proteinExistence type="inferred from homology"/>
<keyword evidence="6" id="KW-0004">4Fe-4S</keyword>
<evidence type="ECO:0000256" key="10">
    <source>
        <dbReference type="ARBA" id="ARBA00023239"/>
    </source>
</evidence>
<dbReference type="GO" id="GO:0051539">
    <property type="term" value="F:4 iron, 4 sulfur cluster binding"/>
    <property type="evidence" value="ECO:0007669"/>
    <property type="project" value="UniProtKB-KW"/>
</dbReference>
<dbReference type="PANTHER" id="PTHR30182">
    <property type="entry name" value="L-SERINE DEHYDRATASE"/>
    <property type="match status" value="1"/>
</dbReference>
<evidence type="ECO:0000256" key="1">
    <source>
        <dbReference type="ARBA" id="ARBA00001966"/>
    </source>
</evidence>
<evidence type="ECO:0000256" key="3">
    <source>
        <dbReference type="ARBA" id="ARBA00008636"/>
    </source>
</evidence>
<evidence type="ECO:0000259" key="13">
    <source>
        <dbReference type="Pfam" id="PF03315"/>
    </source>
</evidence>
<reference evidence="14" key="1">
    <citation type="submission" date="2020-03" db="EMBL/GenBank/DDBJ databases">
        <title>Spirochaetal bacteria isolated from arthropods constitute a novel genus Entomospira genus novum within the order Spirochaetales.</title>
        <authorList>
            <person name="Grana-Miraglia L."/>
            <person name="Sikutova S."/>
            <person name="Fingerle V."/>
            <person name="Sing A."/>
            <person name="Castillo-Ramirez S."/>
            <person name="Margos G."/>
            <person name="Rudolf I."/>
        </authorList>
    </citation>
    <scope>NUCLEOTIDE SEQUENCE</scope>
    <source>
        <strain evidence="14">BR208</strain>
    </source>
</reference>
<organism evidence="14 15">
    <name type="scientific">Entomospira nematocerorum</name>
    <dbReference type="NCBI Taxonomy" id="2719987"/>
    <lineage>
        <taxon>Bacteria</taxon>
        <taxon>Pseudomonadati</taxon>
        <taxon>Spirochaetota</taxon>
        <taxon>Spirochaetia</taxon>
        <taxon>Spirochaetales</taxon>
        <taxon>Spirochaetaceae</taxon>
        <taxon>Entomospira</taxon>
    </lineage>
</organism>
<evidence type="ECO:0000256" key="4">
    <source>
        <dbReference type="ARBA" id="ARBA00012093"/>
    </source>
</evidence>
<dbReference type="InterPro" id="IPR005131">
    <property type="entry name" value="Ser_deHydtase_bsu"/>
</dbReference>
<name>A0A968GH14_9SPIO</name>
<dbReference type="EC" id="4.3.1.17" evidence="4"/>
<dbReference type="GO" id="GO:0006094">
    <property type="term" value="P:gluconeogenesis"/>
    <property type="evidence" value="ECO:0007669"/>
    <property type="project" value="UniProtKB-KW"/>
</dbReference>
<comment type="catalytic activity">
    <reaction evidence="11">
        <text>L-serine = pyruvate + NH4(+)</text>
        <dbReference type="Rhea" id="RHEA:19169"/>
        <dbReference type="ChEBI" id="CHEBI:15361"/>
        <dbReference type="ChEBI" id="CHEBI:28938"/>
        <dbReference type="ChEBI" id="CHEBI:33384"/>
        <dbReference type="EC" id="4.3.1.17"/>
    </reaction>
</comment>
<comment type="cofactor">
    <cofactor evidence="1">
        <name>[4Fe-4S] cluster</name>
        <dbReference type="ChEBI" id="CHEBI:49883"/>
    </cofactor>
</comment>
<dbReference type="GO" id="GO:0046872">
    <property type="term" value="F:metal ion binding"/>
    <property type="evidence" value="ECO:0007669"/>
    <property type="project" value="UniProtKB-KW"/>
</dbReference>
<dbReference type="InterPro" id="IPR051318">
    <property type="entry name" value="Fe-S_L-Ser"/>
</dbReference>
<comment type="caution">
    <text evidence="14">The sequence shown here is derived from an EMBL/GenBank/DDBJ whole genome shotgun (WGS) entry which is preliminary data.</text>
</comment>
<feature type="domain" description="Serine dehydratase beta chain" evidence="13">
    <location>
        <begin position="7"/>
        <end position="58"/>
    </location>
</feature>
<dbReference type="SUPFAM" id="SSF143548">
    <property type="entry name" value="Serine metabolism enzymes domain"/>
    <property type="match status" value="1"/>
</dbReference>
<protein>
    <recommendedName>
        <fullName evidence="4">L-serine ammonia-lyase</fullName>
        <ecNumber evidence="4">4.3.1.17</ecNumber>
    </recommendedName>
</protein>
<dbReference type="InterPro" id="IPR005130">
    <property type="entry name" value="Ser_deHydtase-like_asu"/>
</dbReference>
<gene>
    <name evidence="14" type="ORF">HCT46_03540</name>
</gene>
<dbReference type="Pfam" id="PF03315">
    <property type="entry name" value="SDH_beta"/>
    <property type="match status" value="1"/>
</dbReference>
<keyword evidence="5" id="KW-0312">Gluconeogenesis</keyword>
<keyword evidence="15" id="KW-1185">Reference proteome</keyword>
<dbReference type="AlphaFoldDB" id="A0A968GH14"/>
<evidence type="ECO:0000256" key="5">
    <source>
        <dbReference type="ARBA" id="ARBA00022432"/>
    </source>
</evidence>
<comment type="pathway">
    <text evidence="2">Carbohydrate biosynthesis; gluconeogenesis.</text>
</comment>
<evidence type="ECO:0000259" key="12">
    <source>
        <dbReference type="Pfam" id="PF03313"/>
    </source>
</evidence>
<evidence type="ECO:0000256" key="9">
    <source>
        <dbReference type="ARBA" id="ARBA00023014"/>
    </source>
</evidence>
<evidence type="ECO:0000313" key="14">
    <source>
        <dbReference type="EMBL" id="NIZ46986.1"/>
    </source>
</evidence>
<comment type="similarity">
    <text evidence="3">Belongs to the iron-sulfur dependent L-serine dehydratase family.</text>
</comment>
<accession>A0A968GH14</accession>
<dbReference type="Gene3D" id="3.30.1330.90">
    <property type="entry name" value="D-3-phosphoglycerate dehydrogenase, domain 3"/>
    <property type="match status" value="1"/>
</dbReference>
<keyword evidence="9" id="KW-0411">Iron-sulfur</keyword>
<evidence type="ECO:0000256" key="8">
    <source>
        <dbReference type="ARBA" id="ARBA00023004"/>
    </source>
</evidence>
<dbReference type="Pfam" id="PF03313">
    <property type="entry name" value="SDH_alpha"/>
    <property type="match status" value="1"/>
</dbReference>
<sequence length="403" mass="43889">MESLRVLYKIGPGPSSSHTIGPMRAAMQFLEHYPMATTYQVELWGSLAATGKGHLTDYIIKKVFSDAGKEINIVFKAEFVHAFHPNGLLFTAYLDGKEIGREQIFSIGGGNLAHEGETQLTETSTYNYENFKEIYNDAKEKNLELWQVAVDTEGEEILEFLKNDVWGVMKRAVESGLSTEDILPGSLQLHRRARKFFAQSQTKDGEAKELAELFAYALAVSEENAAGSFIITAPTCGAAGLMPGLFYFLQKKFNFSDEQMAKALAVGGMFGIVIKKNASVSGAEAGCQAEIGSAASMAAAGTAYLLGATIEEQEYAAEIAMEHHLGLTCDPVDGLVQIPCIERNAVGSRRAYDAAHYAMLSEDGHRVSFDTVVATMWETGLNLRPEYRETSQGGLAKAFLKGS</sequence>
<dbReference type="EMBL" id="JAATLK010000001">
    <property type="protein sequence ID" value="NIZ46986.1"/>
    <property type="molecule type" value="Genomic_DNA"/>
</dbReference>
<dbReference type="Proteomes" id="UP000752013">
    <property type="component" value="Unassembled WGS sequence"/>
</dbReference>
<dbReference type="PANTHER" id="PTHR30182:SF1">
    <property type="entry name" value="L-SERINE DEHYDRATASE 1"/>
    <property type="match status" value="1"/>
</dbReference>
<dbReference type="InterPro" id="IPR029009">
    <property type="entry name" value="ASB_dom_sf"/>
</dbReference>